<dbReference type="EMBL" id="AY714861">
    <property type="protein sequence ID" value="AAU83859.1"/>
    <property type="molecule type" value="Genomic_DNA"/>
</dbReference>
<reference evidence="2" key="1">
    <citation type="journal article" date="2004" name="Science">
        <title>Reverse methanogenesis: testing the hypothesis with environmental genomics.</title>
        <authorList>
            <person name="Hallam S.J."/>
            <person name="Putnam N."/>
            <person name="Preston C.M."/>
            <person name="Detter J.C."/>
            <person name="Rokhsar D."/>
            <person name="Richardson P.M."/>
            <person name="DeLong E.F."/>
        </authorList>
    </citation>
    <scope>NUCLEOTIDE SEQUENCE</scope>
</reference>
<feature type="transmembrane region" description="Helical" evidence="1">
    <location>
        <begin position="21"/>
        <end position="46"/>
    </location>
</feature>
<evidence type="ECO:0000256" key="1">
    <source>
        <dbReference type="SAM" id="Phobius"/>
    </source>
</evidence>
<reference evidence="2" key="2">
    <citation type="submission" date="2004-08" db="EMBL/GenBank/DDBJ databases">
        <authorList>
            <person name="Putnam N."/>
            <person name="Detter J.C."/>
            <person name="Richardson P.M."/>
            <person name="Rokhsar D."/>
        </authorList>
    </citation>
    <scope>NUCLEOTIDE SEQUENCE</scope>
</reference>
<name>Q649R8_UNCAG</name>
<keyword evidence="1" id="KW-1133">Transmembrane helix</keyword>
<dbReference type="AlphaFoldDB" id="Q649R8"/>
<protein>
    <submittedName>
        <fullName evidence="2">Uncharacterized protein</fullName>
    </submittedName>
</protein>
<gene>
    <name evidence="2" type="ORF">GZ34H10_2</name>
</gene>
<organism evidence="2">
    <name type="scientific">Uncultured archaeon GZfos26G2</name>
    <dbReference type="NCBI Taxonomy" id="3386331"/>
    <lineage>
        <taxon>Archaea</taxon>
        <taxon>Methanobacteriati</taxon>
        <taxon>Methanobacteriota</taxon>
        <taxon>Stenosarchaea group</taxon>
        <taxon>Methanomicrobia</taxon>
        <taxon>Candidatus Methanophagales</taxon>
        <taxon>Candidatus Methanophagaceae</taxon>
        <taxon>Candidatus Methanophaga</taxon>
    </lineage>
</organism>
<keyword evidence="1" id="KW-0812">Transmembrane</keyword>
<evidence type="ECO:0000313" key="2">
    <source>
        <dbReference type="EMBL" id="AAU83859.1"/>
    </source>
</evidence>
<keyword evidence="1" id="KW-0472">Membrane</keyword>
<accession>Q649R8</accession>
<proteinExistence type="predicted"/>
<sequence>MEQKRRIKGVNERDTKKVKCKAIISAMAAIMIVSVLAAAVPMVSAWSETDNFNHIRAQMAAQKVLIGQNLQFEGFTGTVAVSWLVSGDIENVYTADANNRIYNVNWPTTGAYYVAYNTADQAQLSVEEPEIPLKLKVGTKDISSIAASTSVTIDTGGMNLFPEDQVDLVIKGPDGQIKYDVVNKQDFTDITVAELTSWYGNNNLETTGWTIGAYTFTGCPTN</sequence>